<feature type="compositionally biased region" description="Acidic residues" evidence="1">
    <location>
        <begin position="1186"/>
        <end position="1199"/>
    </location>
</feature>
<dbReference type="Proteomes" id="UP001151760">
    <property type="component" value="Unassembled WGS sequence"/>
</dbReference>
<name>A0ABQ5HAG7_9ASTR</name>
<reference evidence="3" key="1">
    <citation type="journal article" date="2022" name="Int. J. Mol. Sci.">
        <title>Draft Genome of Tanacetum Coccineum: Genomic Comparison of Closely Related Tanacetum-Family Plants.</title>
        <authorList>
            <person name="Yamashiro T."/>
            <person name="Shiraishi A."/>
            <person name="Nakayama K."/>
            <person name="Satake H."/>
        </authorList>
    </citation>
    <scope>NUCLEOTIDE SEQUENCE</scope>
</reference>
<sequence>MYSFNLENIVPTRDLACLIAKAIVDESNKWHRRLERKATQGLLFSLVFFLRTKDETSGILKDFIRQIENQLNQKVKTIRCDNGTEFKNWDIIEFCGSKGIKREYINARTPQQNRVVERKNRTLIEAARTMLADLFLPNTFWAEAVSTACYVLNRVLVTKPQNKTPFELITGKIPIISYIRPFGCHVTILNTIDHLENKANKTAVPKEANHSASIQENIDARNSKMEAEPAQEYFVLPLWSSYTLIVKSSEAKNRGEKPNGDTGSKTHEEPVDQEDQAFLEELERLKRQEKEGNDAAEAFRKEFAQRTKNLLLQAGAARATSTNTVNTVSTPVSTASPSRVFSAGRPSYSDLTNNDQDDSQIPALMDIYNNPNNGIFTNSFYDDEGVVADFTNLETTVNVSSIPTSRIHSIHPLTQILRDPTLAIQTRSKVNKSSGAHAFEELLQFKIQKVWILVDLPFGKKAIGTKWVYRNKKDKRGVVVTNKARLVAQGYRQEEGIDNDKVFAPVARIEAIMIFLAFASYIGFIVYQMDVKSAFLYGTIDEEVYVSQPPGFVDPKFPKKVYKVVKAMYGLHQAPRAWYASLSTFLLKSGYRRVTIDKNLFIKKDKNDIMLVQVKQKEDGIFISQDKYVAEILKKFDFASVKTTSTPIETQKPLIKDEEADDVDVHLYRSMIGSLMYLTTSRPDIMFAVCACSRFQVTPKTSHLHAVKRIFRYLKGKPKLGFWYPKESPFNLEAYSDSDYAGANLDRKSTTGGCQFIGRRLISWQCKKQTIMATSTTEAEYVAVANCCGQVLWIQNQLLDYEFNFMNTKIYIDNESTICIVKNPMFHSKTKHIEIRHHFIRDTYEKKIIQVLKIHTDDNVADLLTKAFDFWNSAVSQTVNNISQIKATISGQTVLISEPSIRRDLLFNDDNGIDCLTVADIYENLPLMGYEGDLTTLTFQKTLFSPQWKYLIHTIIHCLSSKSTSWDQFPTNVASTVICLATDRTFNFSKMIFDGMNRNLEAKKKFLMYPRFVQVFLNNQLQNIPAPLDNLPTPLLSKKVFTNMTRRGLHFSGHVTPLFSTMLVPAAVEEGEENTQNSKKTLEGSGGSDGDQVQLPHDSPLSGGHTCDRAEVGLNLEELFVICTNLSNKVLALETSKDAQAIEILKLKTRIKKLEKKCKKESVSKQGRKNAKPGPTLDNSAFNNLDADDMDYMDTEEAVNEGRQSKETEELNVTHDTEVLEKGGSNEQQVNDAGNIGVSTAVPEVSIVNFSTANRPEVSTATPMTPPTTIIMFVNEDITLAETLVKMKDDKAKLKGVAIKEVKESDRHARSILTLKPLPKIDPKDKGKGVLEEEPEPAKKLKKTELERERVAAKEATQYVLAIEFEEIQARINADTLLAERLQEAEREQFTVEQRAKFLHDTIKSIQYFVPIGSAEDERLIEKMNKQAVGEDTSKKEKVLEEPDNTKMEVKQEEVEVGTRKRPDTILKMKERKKARIQTHVDSETSKKKIGSPRMKRMSNRKKTDSDLEEEEYLNTFLKIVPDEEGTVDYEVLEKRFPIINWESKFYHYDRHGAEGIYYRIFRSDGSSRWIKTFSEMVTRFDRLDLVELYNLVMQRFETTTPEGINLVLWGDLRTMFDTNAEDKLWHNQERWNLKNWDFYENCGVHTLILEDGTEIHMLAERKYPLIKETLKKMMSLKLVAESASDSAYDLLRFIQKQIDESGSYDGICQKLYGSQLTMLHSKELASPKQTAFGKDFANPLMVDSLPKTIWLSMHHVIAMKHWLFQSKWLLARKIYLDWDQHSVTTHAEFKARINKLLEMRQTIDSLLFKTINDVTNQSFDSKTFYPEERIKELELRMQRRNNFEEELFKDKFPTQEELAYHKELLGEPQPPFSTLESKIRKGNP</sequence>
<accession>A0ABQ5HAG7</accession>
<comment type="caution">
    <text evidence="3">The sequence shown here is derived from an EMBL/GenBank/DDBJ whole genome shotgun (WGS) entry which is preliminary data.</text>
</comment>
<evidence type="ECO:0000256" key="1">
    <source>
        <dbReference type="SAM" id="MobiDB-lite"/>
    </source>
</evidence>
<evidence type="ECO:0000259" key="2">
    <source>
        <dbReference type="PROSITE" id="PS50994"/>
    </source>
</evidence>
<organism evidence="3 4">
    <name type="scientific">Tanacetum coccineum</name>
    <dbReference type="NCBI Taxonomy" id="301880"/>
    <lineage>
        <taxon>Eukaryota</taxon>
        <taxon>Viridiplantae</taxon>
        <taxon>Streptophyta</taxon>
        <taxon>Embryophyta</taxon>
        <taxon>Tracheophyta</taxon>
        <taxon>Spermatophyta</taxon>
        <taxon>Magnoliopsida</taxon>
        <taxon>eudicotyledons</taxon>
        <taxon>Gunneridae</taxon>
        <taxon>Pentapetalae</taxon>
        <taxon>asterids</taxon>
        <taxon>campanulids</taxon>
        <taxon>Asterales</taxon>
        <taxon>Asteraceae</taxon>
        <taxon>Asteroideae</taxon>
        <taxon>Anthemideae</taxon>
        <taxon>Anthemidinae</taxon>
        <taxon>Tanacetum</taxon>
    </lineage>
</organism>
<feature type="compositionally biased region" description="Basic residues" evidence="1">
    <location>
        <begin position="1488"/>
        <end position="1501"/>
    </location>
</feature>
<dbReference type="InterPro" id="IPR012337">
    <property type="entry name" value="RNaseH-like_sf"/>
</dbReference>
<keyword evidence="4" id="KW-1185">Reference proteome</keyword>
<dbReference type="SUPFAM" id="SSF56672">
    <property type="entry name" value="DNA/RNA polymerases"/>
    <property type="match status" value="1"/>
</dbReference>
<feature type="domain" description="Integrase catalytic" evidence="2">
    <location>
        <begin position="59"/>
        <end position="173"/>
    </location>
</feature>
<dbReference type="InterPro" id="IPR036397">
    <property type="entry name" value="RNaseH_sf"/>
</dbReference>
<evidence type="ECO:0000313" key="3">
    <source>
        <dbReference type="EMBL" id="GJT84401.1"/>
    </source>
</evidence>
<reference evidence="3" key="2">
    <citation type="submission" date="2022-01" db="EMBL/GenBank/DDBJ databases">
        <authorList>
            <person name="Yamashiro T."/>
            <person name="Shiraishi A."/>
            <person name="Satake H."/>
            <person name="Nakayama K."/>
        </authorList>
    </citation>
    <scope>NUCLEOTIDE SEQUENCE</scope>
</reference>
<feature type="compositionally biased region" description="Low complexity" evidence="1">
    <location>
        <begin position="316"/>
        <end position="340"/>
    </location>
</feature>
<feature type="region of interest" description="Disordered" evidence="1">
    <location>
        <begin position="1069"/>
        <end position="1106"/>
    </location>
</feature>
<protein>
    <submittedName>
        <fullName evidence="3">Ribonuclease H-like domain-containing protein</fullName>
    </submittedName>
</protein>
<feature type="region of interest" description="Disordered" evidence="1">
    <location>
        <begin position="250"/>
        <end position="274"/>
    </location>
</feature>
<proteinExistence type="predicted"/>
<dbReference type="InterPro" id="IPR013103">
    <property type="entry name" value="RVT_2"/>
</dbReference>
<dbReference type="SUPFAM" id="SSF53098">
    <property type="entry name" value="Ribonuclease H-like"/>
    <property type="match status" value="1"/>
</dbReference>
<feature type="region of interest" description="Disordered" evidence="1">
    <location>
        <begin position="315"/>
        <end position="356"/>
    </location>
</feature>
<dbReference type="PANTHER" id="PTHR11439">
    <property type="entry name" value="GAG-POL-RELATED RETROTRANSPOSON"/>
    <property type="match status" value="1"/>
</dbReference>
<dbReference type="InterPro" id="IPR043502">
    <property type="entry name" value="DNA/RNA_pol_sf"/>
</dbReference>
<dbReference type="Gene3D" id="3.30.420.10">
    <property type="entry name" value="Ribonuclease H-like superfamily/Ribonuclease H"/>
    <property type="match status" value="1"/>
</dbReference>
<feature type="region of interest" description="Disordered" evidence="1">
    <location>
        <begin position="1472"/>
        <end position="1506"/>
    </location>
</feature>
<evidence type="ECO:0000313" key="4">
    <source>
        <dbReference type="Proteomes" id="UP001151760"/>
    </source>
</evidence>
<dbReference type="Pfam" id="PF07727">
    <property type="entry name" value="RVT_2"/>
    <property type="match status" value="1"/>
</dbReference>
<dbReference type="CDD" id="cd09272">
    <property type="entry name" value="RNase_HI_RT_Ty1"/>
    <property type="match status" value="1"/>
</dbReference>
<feature type="compositionally biased region" description="Basic and acidic residues" evidence="1">
    <location>
        <begin position="1203"/>
        <end position="1216"/>
    </location>
</feature>
<dbReference type="InterPro" id="IPR001584">
    <property type="entry name" value="Integrase_cat-core"/>
</dbReference>
<dbReference type="EMBL" id="BQNB010019354">
    <property type="protein sequence ID" value="GJT84401.1"/>
    <property type="molecule type" value="Genomic_DNA"/>
</dbReference>
<dbReference type="PANTHER" id="PTHR11439:SF495">
    <property type="entry name" value="REVERSE TRANSCRIPTASE, RNA-DEPENDENT DNA POLYMERASE-RELATED"/>
    <property type="match status" value="1"/>
</dbReference>
<feature type="region of interest" description="Disordered" evidence="1">
    <location>
        <begin position="1158"/>
        <end position="1216"/>
    </location>
</feature>
<dbReference type="PROSITE" id="PS50994">
    <property type="entry name" value="INTEGRASE"/>
    <property type="match status" value="1"/>
</dbReference>
<feature type="compositionally biased region" description="Basic and acidic residues" evidence="1">
    <location>
        <begin position="250"/>
        <end position="270"/>
    </location>
</feature>
<feature type="region of interest" description="Disordered" evidence="1">
    <location>
        <begin position="1866"/>
        <end position="1885"/>
    </location>
</feature>
<gene>
    <name evidence="3" type="ORF">Tco_1058743</name>
</gene>